<dbReference type="SUPFAM" id="SSF52821">
    <property type="entry name" value="Rhodanese/Cell cycle control phosphatase"/>
    <property type="match status" value="2"/>
</dbReference>
<dbReference type="RefSeq" id="WP_389362123.1">
    <property type="nucleotide sequence ID" value="NZ_JBIACK010000008.1"/>
</dbReference>
<reference evidence="4 5" key="1">
    <citation type="submission" date="2024-08" db="EMBL/GenBank/DDBJ databases">
        <title>Two novel Cytobacillus novel species.</title>
        <authorList>
            <person name="Liu G."/>
        </authorList>
    </citation>
    <scope>NUCLEOTIDE SEQUENCE [LARGE SCALE GENOMIC DNA]</scope>
    <source>
        <strain evidence="4 5">FJAT-54145</strain>
    </source>
</reference>
<gene>
    <name evidence="4" type="ORF">ACFYKX_16305</name>
</gene>
<dbReference type="PROSITE" id="PS50206">
    <property type="entry name" value="RHODANESE_3"/>
    <property type="match status" value="2"/>
</dbReference>
<organism evidence="4 5">
    <name type="scientific">Cytobacillus spartinae</name>
    <dbReference type="NCBI Taxonomy" id="3299023"/>
    <lineage>
        <taxon>Bacteria</taxon>
        <taxon>Bacillati</taxon>
        <taxon>Bacillota</taxon>
        <taxon>Bacilli</taxon>
        <taxon>Bacillales</taxon>
        <taxon>Bacillaceae</taxon>
        <taxon>Cytobacillus</taxon>
    </lineage>
</organism>
<feature type="domain" description="Rhodanese" evidence="3">
    <location>
        <begin position="15"/>
        <end position="134"/>
    </location>
</feature>
<dbReference type="PROSITE" id="PS00380">
    <property type="entry name" value="RHODANESE_1"/>
    <property type="match status" value="1"/>
</dbReference>
<sequence length="277" mass="31442">MSTFIQKEILQELMSNEEVRMVDCRFQLGKPDEGKSQYLLGHIPGAVYFHLEEDLSAIVEKHGGRHPLPDIEQFKSLLEEAGISNDTKVVAYDNGEGAFAARLWWLLTYIGHEKVYILNGGFKDWQHVGLPVTQSIPNYKRGSYTVNIQQHMLAEHEEVREAVSAKTHVLIDSREEKRYLGIEEPIDKKAGHIPGAINKVWTKSFEDGKFKTPADQEKRFEDIEKTQSIIVYCGSGITATPNFIALKEAGYMNVKLYGGSFSDWISYDDNEINSINK</sequence>
<dbReference type="InterPro" id="IPR001307">
    <property type="entry name" value="Thiosulphate_STrfase_CS"/>
</dbReference>
<dbReference type="InterPro" id="IPR045078">
    <property type="entry name" value="TST/MPST-like"/>
</dbReference>
<dbReference type="PANTHER" id="PTHR11364:SF27">
    <property type="entry name" value="SULFURTRANSFERASE"/>
    <property type="match status" value="1"/>
</dbReference>
<evidence type="ECO:0000256" key="1">
    <source>
        <dbReference type="ARBA" id="ARBA00022679"/>
    </source>
</evidence>
<dbReference type="EMBL" id="JBIACK010000008">
    <property type="protein sequence ID" value="MFE8702162.1"/>
    <property type="molecule type" value="Genomic_DNA"/>
</dbReference>
<dbReference type="GO" id="GO:0016740">
    <property type="term" value="F:transferase activity"/>
    <property type="evidence" value="ECO:0007669"/>
    <property type="project" value="UniProtKB-KW"/>
</dbReference>
<keyword evidence="2" id="KW-0677">Repeat</keyword>
<proteinExistence type="predicted"/>
<keyword evidence="1 4" id="KW-0808">Transferase</keyword>
<name>A0ABW6KDC0_9BACI</name>
<evidence type="ECO:0000313" key="4">
    <source>
        <dbReference type="EMBL" id="MFE8702162.1"/>
    </source>
</evidence>
<dbReference type="Proteomes" id="UP001601059">
    <property type="component" value="Unassembled WGS sequence"/>
</dbReference>
<keyword evidence="5" id="KW-1185">Reference proteome</keyword>
<accession>A0ABW6KDC0</accession>
<dbReference type="InterPro" id="IPR001763">
    <property type="entry name" value="Rhodanese-like_dom"/>
</dbReference>
<evidence type="ECO:0000256" key="2">
    <source>
        <dbReference type="ARBA" id="ARBA00022737"/>
    </source>
</evidence>
<dbReference type="Pfam" id="PF00581">
    <property type="entry name" value="Rhodanese"/>
    <property type="match status" value="2"/>
</dbReference>
<comment type="caution">
    <text evidence="4">The sequence shown here is derived from an EMBL/GenBank/DDBJ whole genome shotgun (WGS) entry which is preliminary data.</text>
</comment>
<evidence type="ECO:0000313" key="5">
    <source>
        <dbReference type="Proteomes" id="UP001601059"/>
    </source>
</evidence>
<dbReference type="CDD" id="cd01449">
    <property type="entry name" value="TST_Repeat_2"/>
    <property type="match status" value="1"/>
</dbReference>
<evidence type="ECO:0000259" key="3">
    <source>
        <dbReference type="PROSITE" id="PS50206"/>
    </source>
</evidence>
<dbReference type="InterPro" id="IPR036873">
    <property type="entry name" value="Rhodanese-like_dom_sf"/>
</dbReference>
<dbReference type="CDD" id="cd01448">
    <property type="entry name" value="TST_Repeat_1"/>
    <property type="match status" value="1"/>
</dbReference>
<protein>
    <submittedName>
        <fullName evidence="4">Sulfurtransferase</fullName>
        <ecNumber evidence="4">2.8.1.-</ecNumber>
    </submittedName>
</protein>
<dbReference type="SMART" id="SM00450">
    <property type="entry name" value="RHOD"/>
    <property type="match status" value="2"/>
</dbReference>
<dbReference type="EC" id="2.8.1.-" evidence="4"/>
<dbReference type="PANTHER" id="PTHR11364">
    <property type="entry name" value="THIOSULFATE SULFERTANSFERASE"/>
    <property type="match status" value="1"/>
</dbReference>
<feature type="domain" description="Rhodanese" evidence="3">
    <location>
        <begin position="164"/>
        <end position="273"/>
    </location>
</feature>
<dbReference type="Gene3D" id="3.40.250.10">
    <property type="entry name" value="Rhodanese-like domain"/>
    <property type="match status" value="2"/>
</dbReference>